<dbReference type="InterPro" id="IPR038718">
    <property type="entry name" value="SNF2-like_sf"/>
</dbReference>
<feature type="compositionally biased region" description="Basic residues" evidence="6">
    <location>
        <begin position="1571"/>
        <end position="1589"/>
    </location>
</feature>
<dbReference type="GO" id="GO:0005634">
    <property type="term" value="C:nucleus"/>
    <property type="evidence" value="ECO:0007669"/>
    <property type="project" value="TreeGrafter"/>
</dbReference>
<organism evidence="8">
    <name type="scientific">Psilocybe cubensis</name>
    <name type="common">Psychedelic mushroom</name>
    <name type="synonym">Stropharia cubensis</name>
    <dbReference type="NCBI Taxonomy" id="181762"/>
    <lineage>
        <taxon>Eukaryota</taxon>
        <taxon>Fungi</taxon>
        <taxon>Dikarya</taxon>
        <taxon>Basidiomycota</taxon>
        <taxon>Agaricomycotina</taxon>
        <taxon>Agaricomycetes</taxon>
        <taxon>Agaricomycetidae</taxon>
        <taxon>Agaricales</taxon>
        <taxon>Agaricineae</taxon>
        <taxon>Strophariaceae</taxon>
        <taxon>Psilocybe</taxon>
    </lineage>
</organism>
<feature type="compositionally biased region" description="Low complexity" evidence="6">
    <location>
        <begin position="1459"/>
        <end position="1468"/>
    </location>
</feature>
<dbReference type="PROSITE" id="PS51194">
    <property type="entry name" value="HELICASE_CTER"/>
    <property type="match status" value="1"/>
</dbReference>
<feature type="compositionally biased region" description="Polar residues" evidence="6">
    <location>
        <begin position="40"/>
        <end position="49"/>
    </location>
</feature>
<feature type="compositionally biased region" description="Basic and acidic residues" evidence="6">
    <location>
        <begin position="1469"/>
        <end position="1483"/>
    </location>
</feature>
<dbReference type="GO" id="GO:0005524">
    <property type="term" value="F:ATP binding"/>
    <property type="evidence" value="ECO:0007669"/>
    <property type="project" value="UniProtKB-KW"/>
</dbReference>
<evidence type="ECO:0000256" key="1">
    <source>
        <dbReference type="ARBA" id="ARBA00022603"/>
    </source>
</evidence>
<dbReference type="InterPro" id="IPR001525">
    <property type="entry name" value="C5_MeTfrase"/>
</dbReference>
<dbReference type="InterPro" id="IPR027417">
    <property type="entry name" value="P-loop_NTPase"/>
</dbReference>
<feature type="compositionally biased region" description="Basic residues" evidence="6">
    <location>
        <begin position="1526"/>
        <end position="1535"/>
    </location>
</feature>
<dbReference type="GO" id="GO:0006281">
    <property type="term" value="P:DNA repair"/>
    <property type="evidence" value="ECO:0007669"/>
    <property type="project" value="TreeGrafter"/>
</dbReference>
<keyword evidence="2" id="KW-0808">Transferase</keyword>
<evidence type="ECO:0000256" key="3">
    <source>
        <dbReference type="ARBA" id="ARBA00022741"/>
    </source>
</evidence>
<dbReference type="InterPro" id="IPR000330">
    <property type="entry name" value="SNF2_N"/>
</dbReference>
<feature type="region of interest" description="Disordered" evidence="6">
    <location>
        <begin position="1456"/>
        <end position="1650"/>
    </location>
</feature>
<comment type="caution">
    <text evidence="8">The sequence shown here is derived from an EMBL/GenBank/DDBJ whole genome shotgun (WGS) entry which is preliminary data.</text>
</comment>
<feature type="region of interest" description="Disordered" evidence="6">
    <location>
        <begin position="1"/>
        <end position="93"/>
    </location>
</feature>
<keyword evidence="1" id="KW-0489">Methyltransferase</keyword>
<dbReference type="SUPFAM" id="SSF53335">
    <property type="entry name" value="S-adenosyl-L-methionine-dependent methyltransferases"/>
    <property type="match status" value="1"/>
</dbReference>
<evidence type="ECO:0000259" key="7">
    <source>
        <dbReference type="PROSITE" id="PS51194"/>
    </source>
</evidence>
<dbReference type="CDD" id="cd18793">
    <property type="entry name" value="SF2_C_SNF"/>
    <property type="match status" value="1"/>
</dbReference>
<name>A0A8H8CHE2_PSICU</name>
<dbReference type="GO" id="GO:0032259">
    <property type="term" value="P:methylation"/>
    <property type="evidence" value="ECO:0007669"/>
    <property type="project" value="UniProtKB-KW"/>
</dbReference>
<evidence type="ECO:0000313" key="8">
    <source>
        <dbReference type="EMBL" id="KAG5166412.1"/>
    </source>
</evidence>
<evidence type="ECO:0000256" key="2">
    <source>
        <dbReference type="ARBA" id="ARBA00022679"/>
    </source>
</evidence>
<dbReference type="GO" id="GO:0008168">
    <property type="term" value="F:methyltransferase activity"/>
    <property type="evidence" value="ECO:0007669"/>
    <property type="project" value="UniProtKB-KW"/>
</dbReference>
<dbReference type="Gene3D" id="3.40.50.150">
    <property type="entry name" value="Vaccinia Virus protein VP39"/>
    <property type="match status" value="1"/>
</dbReference>
<feature type="compositionally biased region" description="Basic and acidic residues" evidence="6">
    <location>
        <begin position="1629"/>
        <end position="1647"/>
    </location>
</feature>
<dbReference type="InterPro" id="IPR014001">
    <property type="entry name" value="Helicase_ATP-bd"/>
</dbReference>
<dbReference type="EMBL" id="JAFIQS010000008">
    <property type="protein sequence ID" value="KAG5166412.1"/>
    <property type="molecule type" value="Genomic_DNA"/>
</dbReference>
<feature type="compositionally biased region" description="Acidic residues" evidence="6">
    <location>
        <begin position="50"/>
        <end position="70"/>
    </location>
</feature>
<feature type="compositionally biased region" description="Acidic residues" evidence="6">
    <location>
        <begin position="1549"/>
        <end position="1567"/>
    </location>
</feature>
<protein>
    <recommendedName>
        <fullName evidence="7">Helicase C-terminal domain-containing protein</fullName>
    </recommendedName>
</protein>
<keyword evidence="4" id="KW-0378">Hydrolase</keyword>
<accession>A0A8H8CHE2</accession>
<feature type="region of interest" description="Disordered" evidence="6">
    <location>
        <begin position="1395"/>
        <end position="1441"/>
    </location>
</feature>
<dbReference type="Pfam" id="PF00145">
    <property type="entry name" value="DNA_methylase"/>
    <property type="match status" value="1"/>
</dbReference>
<gene>
    <name evidence="8" type="ORF">JR316_008497</name>
</gene>
<dbReference type="Gene3D" id="3.40.50.10810">
    <property type="entry name" value="Tandem AAA-ATPase domain"/>
    <property type="match status" value="1"/>
</dbReference>
<dbReference type="GO" id="GO:0008094">
    <property type="term" value="F:ATP-dependent activity, acting on DNA"/>
    <property type="evidence" value="ECO:0007669"/>
    <property type="project" value="TreeGrafter"/>
</dbReference>
<dbReference type="OrthoDB" id="423221at2759"/>
<dbReference type="InterPro" id="IPR001650">
    <property type="entry name" value="Helicase_C-like"/>
</dbReference>
<proteinExistence type="predicted"/>
<dbReference type="Pfam" id="PF00271">
    <property type="entry name" value="Helicase_C"/>
    <property type="match status" value="1"/>
</dbReference>
<dbReference type="GO" id="GO:0016787">
    <property type="term" value="F:hydrolase activity"/>
    <property type="evidence" value="ECO:0007669"/>
    <property type="project" value="UniProtKB-KW"/>
</dbReference>
<dbReference type="InterPro" id="IPR029063">
    <property type="entry name" value="SAM-dependent_MTases_sf"/>
</dbReference>
<dbReference type="PANTHER" id="PTHR45626:SF26">
    <property type="entry name" value="FAMILY HELICASE, PUTATIVE (AFU_ORTHOLOGUE AFUA_2G09120)-RELATED"/>
    <property type="match status" value="1"/>
</dbReference>
<dbReference type="Pfam" id="PF00176">
    <property type="entry name" value="SNF2-rel_dom"/>
    <property type="match status" value="1"/>
</dbReference>
<feature type="domain" description="Helicase C-terminal" evidence="7">
    <location>
        <begin position="2084"/>
        <end position="2233"/>
    </location>
</feature>
<feature type="compositionally biased region" description="Low complexity" evidence="6">
    <location>
        <begin position="1536"/>
        <end position="1548"/>
    </location>
</feature>
<dbReference type="InterPro" id="IPR049730">
    <property type="entry name" value="SNF2/RAD54-like_C"/>
</dbReference>
<evidence type="ECO:0000256" key="4">
    <source>
        <dbReference type="ARBA" id="ARBA00022801"/>
    </source>
</evidence>
<feature type="compositionally biased region" description="Acidic residues" evidence="6">
    <location>
        <begin position="1599"/>
        <end position="1614"/>
    </location>
</feature>
<dbReference type="SMART" id="SM00487">
    <property type="entry name" value="DEXDc"/>
    <property type="match status" value="1"/>
</dbReference>
<dbReference type="PANTHER" id="PTHR45626">
    <property type="entry name" value="TRANSCRIPTION TERMINATION FACTOR 2-RELATED"/>
    <property type="match status" value="1"/>
</dbReference>
<keyword evidence="3" id="KW-0547">Nucleotide-binding</keyword>
<evidence type="ECO:0000256" key="5">
    <source>
        <dbReference type="ARBA" id="ARBA00022840"/>
    </source>
</evidence>
<evidence type="ECO:0000256" key="6">
    <source>
        <dbReference type="SAM" id="MobiDB-lite"/>
    </source>
</evidence>
<keyword evidence="5" id="KW-0067">ATP-binding</keyword>
<dbReference type="SUPFAM" id="SSF52540">
    <property type="entry name" value="P-loop containing nucleoside triphosphate hydrolases"/>
    <property type="match status" value="2"/>
</dbReference>
<sequence>MAKEKPSKARPQGQKSISSFFGGDIKKKKSKQATPPPDTDNVSESANDTQVDDVVEDASMVEDPSSDVDMDAPSANSKKVPKSSAPDASDLPPINDIPAIFDDLVGRIPQIKEVAEHVKGRKLRVATMCSGTESPLLALELIQKSILDQHGLNLETEHVFSCEIEPFKQAYIERNFHPPLLFRDVCELGDEEAHTAYGALAPVPGDVDILIAGTSCVDYSNLNTQKQDIDANGESGQTFRGMMSWVKQHRPPIVILENVCSAPWDKVKKYFEDEGYSAEFSRVDTKAYYIPHTRTRVYLIAVNKSGSSIPKKWKQLVTIDLKRPASSTLDAFLLHSDDPRIHQARQKLVQEGYNALDRRTGRTDWGRCESRHQRARLEEALGAKRPLTSWEEGGFCKLPDFAWNDWGVGQVERVWDLMDISLLRSATKGIDPSYKTQVWNLSQNVDRTIGSNKVGICPCLTPSMIPYITNRGGPMVGLEALSMQGLPVDKLLLTRETEDQLADLAGNAMSTTVVGACILAALVTAKSLLKAGNDSETYEFKHTGENYEVDEVPSATFLPASRGLVLASSVVGEENLTNKPLDLSITEVLSFRELLDNAEKSKRLCSCEGRVDMRTRPLFLCKDCGSSFCQKCGGRPEHNPELIDNANSVRVHPSQFSKTLKSTLPMCISLVTVDEALLVKLRKGDKISIPESRWIAWSEAVLRACKSELRFVELKRQEVWTAIYQSPAGTLELELHPKQPEWRLYATAEADEPANAEIRQILQYPVGRFLCKDSLLRGKWQFAFPCRSSIPVKIQGAGELVPSWEARLGLVGEDFKNKMVFSKIKIAVPPIDAKALDRDISGIYELLDKCGTANGALHRKVEPDNTDLPPLFMLFDPHRTDDSEDCFVFSITTRRLEYQEYRPIICKLDPSWRQSSKDEEEIVSCHLPFKWIAADSVGLQASSGQDATFGLPEQTLHIPISNDACRDAYALLTCSVSLRGQAGPEWPQGQWADVDKVHERSTFKALAWLMERIRHVDENFKSWQKVDSLGDHSNCERCAPSAPQLRWMSKNKKMVAVEDPIQAGEYERRLKGRPAPFVTQLKLREDGVGMVRVGVNIPSLLHRALHRLPQNIHNEQITMTWRLDTNYTPAANSIFPKFTILSNKRDIEHSQPPSFGIPLRKEQLRSLEWMINQESSEAPPFIEEEISEAILDPLGWRAEGRVQRPIYVRGGVLADQVGYGKTAITLGLIDCTSKSVANEFAKRGRIAGKVHIEGTLIVVPPHLTRQWASEVRKFTNKRFKVLEVSTVSNLNSKSIQDFQSADIIIVASNIFKSTAYLDNLQLLAGAGELPSKDGRHFNSQLEKTLSALKSQVDRLQENGSSAVMKEVKDAQKRIEEEIAAAALVASKRLKGRSYREAASLKQRESGKVAQTQSKSKETKSVPKPVIAPESNSPPKMIAKPTPSGRIVEVVIPMYHHSSTKSQQSSSRSSPDDDKNSESEETGMKRKRRAATKSVIIISDDEDASVSEAPSKKVAKKNTSKSSRPVNSKKTKKSRRNSSPSSDYYGSSSDENDSDVDMSEFDEEEDEDVPKGKSKVKGKTQSTRKARPTGRLKAAPVIVDDSEETSNDNAMDVDESETKPAKKEASKRKAAGDTERPAKKPKRTDSDPWKLGSRAVQSDWTLMQAPPFEMFHFARVVVDEYTYLDGKVHALITNLTAERKWVLSGTPPIHDFGALKTISAFLNIHLGVDDDGEGQSVEVKKRRKEQTAVERFHSFREVHSVQWHAHRHTVGQGFLDQFVRQNIAEIDEIPWTARIETIVLPAAERAIYLELEHHLRSLDMTIKRGKKTESDRERRLAQSLGESKSAEEALLKRCSHFDLETSNENAMKACDVIVEERQRQLDQCKADLLKALKDGVKREKSLGNTGQESMFIEYVRISRTEGVDDKESTDIVIKLLDEAGAGAPKSKPKAQDIHLSEKTKALAWEHREKTHEIRRITKELVGRVRSLRYFTVVRDLQKQRDQPVQVSCPSCKREKLVLDEIAVLSSCGHMGCLTCVKSCAEKEECVYAALGQCKAAARVLNVVKAETLGVDDEERHGKGRHFGMKLEKMVDLVKKRIPKNERVLVFVQFPDLMKKVAEAFTEHGVKYLEIKGSANAKSKNLEQFQNDSKERVLLLNVMDESASGANLTSANHAIFLSPLLAPSQEIYTACETQAVGRLVRYGQTKHVNVWRFLTSDTIDEEIYEQRKKALARSA</sequence>
<dbReference type="Gene3D" id="3.40.50.300">
    <property type="entry name" value="P-loop containing nucleotide triphosphate hydrolases"/>
    <property type="match status" value="1"/>
</dbReference>
<dbReference type="InterPro" id="IPR050628">
    <property type="entry name" value="SNF2_RAD54_helicase_TF"/>
</dbReference>
<reference evidence="8" key="1">
    <citation type="submission" date="2021-02" db="EMBL/GenBank/DDBJ databases">
        <title>Psilocybe cubensis genome.</title>
        <authorList>
            <person name="Mckernan K.J."/>
            <person name="Crawford S."/>
            <person name="Trippe A."/>
            <person name="Kane L.T."/>
            <person name="Mclaughlin S."/>
        </authorList>
    </citation>
    <scope>NUCLEOTIDE SEQUENCE [LARGE SCALE GENOMIC DNA]</scope>
    <source>
        <strain evidence="8">MGC-MH-2018</strain>
    </source>
</reference>